<evidence type="ECO:0000313" key="2">
    <source>
        <dbReference type="EMBL" id="KAH3667076.1"/>
    </source>
</evidence>
<keyword evidence="1" id="KW-0472">Membrane</keyword>
<comment type="caution">
    <text evidence="2">The sequence shown here is derived from an EMBL/GenBank/DDBJ whole genome shotgun (WGS) entry which is preliminary data.</text>
</comment>
<dbReference type="Proteomes" id="UP000769528">
    <property type="component" value="Unassembled WGS sequence"/>
</dbReference>
<evidence type="ECO:0000313" key="3">
    <source>
        <dbReference type="Proteomes" id="UP000769528"/>
    </source>
</evidence>
<keyword evidence="1" id="KW-0812">Transmembrane</keyword>
<reference evidence="2" key="1">
    <citation type="journal article" date="2021" name="Open Biol.">
        <title>Shared evolutionary footprints suggest mitochondrial oxidative damage underlies multiple complex I losses in fungi.</title>
        <authorList>
            <person name="Schikora-Tamarit M.A."/>
            <person name="Marcet-Houben M."/>
            <person name="Nosek J."/>
            <person name="Gabaldon T."/>
        </authorList>
    </citation>
    <scope>NUCLEOTIDE SEQUENCE</scope>
    <source>
        <strain evidence="2">CBS6341</strain>
    </source>
</reference>
<accession>A0A9P8P8I5</accession>
<dbReference type="AlphaFoldDB" id="A0A9P8P8I5"/>
<feature type="transmembrane region" description="Helical" evidence="1">
    <location>
        <begin position="25"/>
        <end position="48"/>
    </location>
</feature>
<keyword evidence="3" id="KW-1185">Reference proteome</keyword>
<evidence type="ECO:0000256" key="1">
    <source>
        <dbReference type="SAM" id="Phobius"/>
    </source>
</evidence>
<proteinExistence type="predicted"/>
<name>A0A9P8P8I5_9ASCO</name>
<organism evidence="2 3">
    <name type="scientific">Wickerhamomyces mucosus</name>
    <dbReference type="NCBI Taxonomy" id="1378264"/>
    <lineage>
        <taxon>Eukaryota</taxon>
        <taxon>Fungi</taxon>
        <taxon>Dikarya</taxon>
        <taxon>Ascomycota</taxon>
        <taxon>Saccharomycotina</taxon>
        <taxon>Saccharomycetes</taxon>
        <taxon>Phaffomycetales</taxon>
        <taxon>Wickerhamomycetaceae</taxon>
        <taxon>Wickerhamomyces</taxon>
    </lineage>
</organism>
<dbReference type="EMBL" id="JAEUBF010001392">
    <property type="protein sequence ID" value="KAH3667076.1"/>
    <property type="molecule type" value="Genomic_DNA"/>
</dbReference>
<protein>
    <submittedName>
        <fullName evidence="2">Uncharacterized protein</fullName>
    </submittedName>
</protein>
<gene>
    <name evidence="2" type="ORF">WICMUC_005423</name>
</gene>
<reference evidence="2" key="2">
    <citation type="submission" date="2021-01" db="EMBL/GenBank/DDBJ databases">
        <authorList>
            <person name="Schikora-Tamarit M.A."/>
        </authorList>
    </citation>
    <scope>NUCLEOTIDE SEQUENCE</scope>
    <source>
        <strain evidence="2">CBS6341</strain>
    </source>
</reference>
<keyword evidence="1" id="KW-1133">Transmembrane helix</keyword>
<sequence length="94" mass="10505">MKYIPDPMAMTPAAKYHHKSTLKSFLRIAVVLPLFSKLLLILFLNLLLDEVDDAWVTSFVDVGFKVSVGSINGGLYAKYNGWITDPSNANKFNL</sequence>